<dbReference type="InterPro" id="IPR039424">
    <property type="entry name" value="SBP_5"/>
</dbReference>
<dbReference type="Gene3D" id="3.90.76.10">
    <property type="entry name" value="Dipeptide-binding Protein, Domain 1"/>
    <property type="match status" value="1"/>
</dbReference>
<dbReference type="Gene3D" id="3.10.105.10">
    <property type="entry name" value="Dipeptide-binding Protein, Domain 3"/>
    <property type="match status" value="1"/>
</dbReference>
<dbReference type="GO" id="GO:1904680">
    <property type="term" value="F:peptide transmembrane transporter activity"/>
    <property type="evidence" value="ECO:0007669"/>
    <property type="project" value="TreeGrafter"/>
</dbReference>
<evidence type="ECO:0000259" key="1">
    <source>
        <dbReference type="Pfam" id="PF00496"/>
    </source>
</evidence>
<sequence length="688" mass="79613">MMNSLDGTVNDLGCYLKSSFFVTDIDWNKAIKEGYATYPGDFSQHRKEKHKPGECVPGDENKISTKVLKPMTLPGIIKKLPEHAQLKDANNRNLEGNEYSERSKKVFENSYTFTLKEGLTFENGEPIDASTVEYTLKQYIDPKQKNARAENVFKAEGMDLKDAKGYYEGQITNFNQVTGFKKVENDPYSFTLTYNSEKALYNAMGALDSITLVPPRYYEESFENKAERKNNVYGTPKKPIQSYGPYVIKEWSPNQKYVFNKNYNYWNKNKHHNKAISWTIVDKKDIQHSMFKDGKVNTFGLDSNYYSSYSKDPTYKEFPVDNKTSLSINVLDRKDEFKNAKTTAASSILKDLDFRKALFYAIDRQDFVNQVDILSNPSFSFVPDVACVYFDEPFEIPYNSSANHKENQKILTDQMDTYGFDPAKAKTSFDRAYDKWKVNNQKDPKLEMEFIYSNTSEETDKKARYLKNVFENTFGSDKINIKLSSITRETYLRKLQADKYDYELVFSPVQGCNITGYYFNSLGADKKWCHETMGIESLSEHKISIDLTKMTQELEQDKPVWYNDFVNGFNQEEKEEGKPTNNIPIPGLTKENGKHLWKGTITEFMHYWNKTLMNPGKYASSKEETIFNIVQTLERVFLENLPAIPISVAKGAYVSKNLKNLWPNYDVLWGWGDSSYEFLTSDSDYQDL</sequence>
<gene>
    <name evidence="2" type="ORF">CPX_001401</name>
</gene>
<evidence type="ECO:0000313" key="2">
    <source>
        <dbReference type="EMBL" id="KOR75611.1"/>
    </source>
</evidence>
<comment type="caution">
    <text evidence="2">The sequence shown here is derived from an EMBL/GenBank/DDBJ whole genome shotgun (WGS) entry which is preliminary data.</text>
</comment>
<dbReference type="SUPFAM" id="SSF53850">
    <property type="entry name" value="Periplasmic binding protein-like II"/>
    <property type="match status" value="1"/>
</dbReference>
<dbReference type="PATRIC" id="fig|479893.3.peg.184"/>
<organism evidence="2 3">
    <name type="scientific">Candidatus Phytoplasma pruni</name>
    <dbReference type="NCBI Taxonomy" id="479893"/>
    <lineage>
        <taxon>Bacteria</taxon>
        <taxon>Bacillati</taxon>
        <taxon>Mycoplasmatota</taxon>
        <taxon>Mollicutes</taxon>
        <taxon>Acholeplasmatales</taxon>
        <taxon>Acholeplasmataceae</taxon>
        <taxon>Candidatus Phytoplasma</taxon>
        <taxon>16SrIII (X-disease group)</taxon>
    </lineage>
</organism>
<name>A0A0M1N0C5_9MOLU</name>
<feature type="domain" description="Solute-binding protein family 5" evidence="1">
    <location>
        <begin position="110"/>
        <end position="501"/>
    </location>
</feature>
<accession>A0A0M1N0C5</accession>
<proteinExistence type="predicted"/>
<dbReference type="InterPro" id="IPR000914">
    <property type="entry name" value="SBP_5_dom"/>
</dbReference>
<dbReference type="EMBL" id="LHCF01000003">
    <property type="protein sequence ID" value="KOR75611.1"/>
    <property type="molecule type" value="Genomic_DNA"/>
</dbReference>
<dbReference type="GO" id="GO:0015833">
    <property type="term" value="P:peptide transport"/>
    <property type="evidence" value="ECO:0007669"/>
    <property type="project" value="TreeGrafter"/>
</dbReference>
<reference evidence="3" key="1">
    <citation type="submission" date="2015-05" db="EMBL/GenBank/DDBJ databases">
        <title>Draft genome sequence of 'Candidatus Phytoplasma Pruni' strain CX, a plant pathogenic bacterium.</title>
        <authorList>
            <person name="Lee I.-M."/>
            <person name="Bottner-Parker K.D."/>
            <person name="Shao J."/>
            <person name="Gundersen-Rindal D.E."/>
            <person name="Zhao Y."/>
            <person name="Davis R.E."/>
        </authorList>
    </citation>
    <scope>NUCLEOTIDE SEQUENCE [LARGE SCALE GENOMIC DNA]</scope>
    <source>
        <strain evidence="3">CX</strain>
    </source>
</reference>
<dbReference type="Pfam" id="PF00496">
    <property type="entry name" value="SBP_bac_5"/>
    <property type="match status" value="1"/>
</dbReference>
<dbReference type="Gene3D" id="3.40.190.10">
    <property type="entry name" value="Periplasmic binding protein-like II"/>
    <property type="match status" value="1"/>
</dbReference>
<dbReference type="Proteomes" id="UP000037386">
    <property type="component" value="Unassembled WGS sequence"/>
</dbReference>
<protein>
    <submittedName>
        <fullName evidence="2">Oligopeptide ABC transporter, periplasmatic component</fullName>
    </submittedName>
</protein>
<dbReference type="AlphaFoldDB" id="A0A0M1N0C5"/>
<dbReference type="PANTHER" id="PTHR30290">
    <property type="entry name" value="PERIPLASMIC BINDING COMPONENT OF ABC TRANSPORTER"/>
    <property type="match status" value="1"/>
</dbReference>
<dbReference type="STRING" id="479893.CPX_001401"/>
<evidence type="ECO:0000313" key="3">
    <source>
        <dbReference type="Proteomes" id="UP000037386"/>
    </source>
</evidence>